<comment type="subcellular location">
    <subcellularLocation>
        <location evidence="1">Cell membrane</location>
        <topology evidence="1">Peripheral membrane protein</topology>
    </subcellularLocation>
</comment>
<dbReference type="Gene3D" id="3.40.50.12580">
    <property type="match status" value="1"/>
</dbReference>
<comment type="caution">
    <text evidence="7">The sequence shown here is derived from an EMBL/GenBank/DDBJ whole genome shotgun (WGS) entry which is preliminary data.</text>
</comment>
<dbReference type="Pfam" id="PF04464">
    <property type="entry name" value="Glyphos_transf"/>
    <property type="match status" value="1"/>
</dbReference>
<evidence type="ECO:0000256" key="6">
    <source>
        <dbReference type="ARBA" id="ARBA00023136"/>
    </source>
</evidence>
<dbReference type="SUPFAM" id="SSF53756">
    <property type="entry name" value="UDP-Glycosyltransferase/glycogen phosphorylase"/>
    <property type="match status" value="1"/>
</dbReference>
<feature type="non-terminal residue" evidence="7">
    <location>
        <position position="386"/>
    </location>
</feature>
<accession>A0ABW3CNR5</accession>
<evidence type="ECO:0000256" key="1">
    <source>
        <dbReference type="ARBA" id="ARBA00004202"/>
    </source>
</evidence>
<dbReference type="InterPro" id="IPR007554">
    <property type="entry name" value="Glycerophosphate_synth"/>
</dbReference>
<gene>
    <name evidence="7" type="ORF">ACFQ07_24510</name>
</gene>
<sequence length="386" mass="43614">LRARSRARRALTGRKTKLAVTNRILTRLPVRRGTVVFESHLGKQYSDNPKYIYRELRRLNAAKPGKARVKAYWSYEDSPKGFPSDATLVRRGSWAYFYALARAEFWVDNQGFPEGLRKRDETTYIQTWHGSAYKRMGFDQPALKKASKGKQAKVREMVRRYDSFLIRTGHDERTLARGLGVTAELLPTGYPRNDPLVKGLGALDTAGADFDLARELDELRRELGLEGDGRKVVLYAPTFRADDDGKPRKNRAKDATELPFDPERFVSELGDEMVLLVRPHYLARIALPPSSSRAVREAVREVGHVPDITPLLLLTDVLITDRSSVMFDYALLDRPMVFYLPDGTEDGEGYFDLAAEAPGPVVRDEDALFTALAKLDDVQSDHAGRR</sequence>
<dbReference type="Proteomes" id="UP001597083">
    <property type="component" value="Unassembled WGS sequence"/>
</dbReference>
<keyword evidence="5" id="KW-0777">Teichoic acid biosynthesis</keyword>
<feature type="non-terminal residue" evidence="7">
    <location>
        <position position="1"/>
    </location>
</feature>
<comment type="similarity">
    <text evidence="2">Belongs to the CDP-glycerol glycerophosphotransferase family.</text>
</comment>
<protein>
    <submittedName>
        <fullName evidence="7">CDP-glycerol glycerophosphotransferase family protein</fullName>
    </submittedName>
</protein>
<evidence type="ECO:0000313" key="7">
    <source>
        <dbReference type="EMBL" id="MFD0855427.1"/>
    </source>
</evidence>
<evidence type="ECO:0000256" key="3">
    <source>
        <dbReference type="ARBA" id="ARBA00022475"/>
    </source>
</evidence>
<evidence type="ECO:0000256" key="4">
    <source>
        <dbReference type="ARBA" id="ARBA00022679"/>
    </source>
</evidence>
<dbReference type="InterPro" id="IPR051612">
    <property type="entry name" value="Teichoic_Acid_Biosynth"/>
</dbReference>
<proteinExistence type="inferred from homology"/>
<reference evidence="8" key="1">
    <citation type="journal article" date="2019" name="Int. J. Syst. Evol. Microbiol.">
        <title>The Global Catalogue of Microorganisms (GCM) 10K type strain sequencing project: providing services to taxonomists for standard genome sequencing and annotation.</title>
        <authorList>
            <consortium name="The Broad Institute Genomics Platform"/>
            <consortium name="The Broad Institute Genome Sequencing Center for Infectious Disease"/>
            <person name="Wu L."/>
            <person name="Ma J."/>
        </authorList>
    </citation>
    <scope>NUCLEOTIDE SEQUENCE [LARGE SCALE GENOMIC DNA]</scope>
    <source>
        <strain evidence="8">JCM 31696</strain>
    </source>
</reference>
<evidence type="ECO:0000256" key="5">
    <source>
        <dbReference type="ARBA" id="ARBA00022944"/>
    </source>
</evidence>
<dbReference type="InterPro" id="IPR043149">
    <property type="entry name" value="TagF_N"/>
</dbReference>
<keyword evidence="4" id="KW-0808">Transferase</keyword>
<keyword evidence="8" id="KW-1185">Reference proteome</keyword>
<dbReference type="InterPro" id="IPR043148">
    <property type="entry name" value="TagF_C"/>
</dbReference>
<evidence type="ECO:0000313" key="8">
    <source>
        <dbReference type="Proteomes" id="UP001597083"/>
    </source>
</evidence>
<dbReference type="PANTHER" id="PTHR37316">
    <property type="entry name" value="TEICHOIC ACID GLYCEROL-PHOSPHATE PRIMASE"/>
    <property type="match status" value="1"/>
</dbReference>
<dbReference type="PANTHER" id="PTHR37316:SF3">
    <property type="entry name" value="TEICHOIC ACID GLYCEROL-PHOSPHATE TRANSFERASE"/>
    <property type="match status" value="1"/>
</dbReference>
<organism evidence="7 8">
    <name type="scientific">Actinomadura adrarensis</name>
    <dbReference type="NCBI Taxonomy" id="1819600"/>
    <lineage>
        <taxon>Bacteria</taxon>
        <taxon>Bacillati</taxon>
        <taxon>Actinomycetota</taxon>
        <taxon>Actinomycetes</taxon>
        <taxon>Streptosporangiales</taxon>
        <taxon>Thermomonosporaceae</taxon>
        <taxon>Actinomadura</taxon>
    </lineage>
</organism>
<evidence type="ECO:0000256" key="2">
    <source>
        <dbReference type="ARBA" id="ARBA00010488"/>
    </source>
</evidence>
<dbReference type="Gene3D" id="3.40.50.11820">
    <property type="match status" value="1"/>
</dbReference>
<keyword evidence="6" id="KW-0472">Membrane</keyword>
<dbReference type="EMBL" id="JBHTIR010003574">
    <property type="protein sequence ID" value="MFD0855427.1"/>
    <property type="molecule type" value="Genomic_DNA"/>
</dbReference>
<keyword evidence="3" id="KW-1003">Cell membrane</keyword>
<name>A0ABW3CNR5_9ACTN</name>